<evidence type="ECO:0000256" key="2">
    <source>
        <dbReference type="ARBA" id="ARBA00007931"/>
    </source>
</evidence>
<dbReference type="InterPro" id="IPR008915">
    <property type="entry name" value="Peptidase_M50"/>
</dbReference>
<dbReference type="Proteomes" id="UP000215377">
    <property type="component" value="Unassembled WGS sequence"/>
</dbReference>
<keyword evidence="8 14" id="KW-0378">Hydrolase</keyword>
<dbReference type="PROSITE" id="PS51371">
    <property type="entry name" value="CBS"/>
    <property type="match status" value="1"/>
</dbReference>
<keyword evidence="20" id="KW-1185">Reference proteome</keyword>
<feature type="binding site" evidence="16">
    <location>
        <position position="58"/>
    </location>
    <ligand>
        <name>Zn(2+)</name>
        <dbReference type="ChEBI" id="CHEBI:29105"/>
        <note>catalytic</note>
    </ligand>
</feature>
<dbReference type="EMBL" id="AQQR01000003">
    <property type="protein sequence ID" value="OWU74825.1"/>
    <property type="molecule type" value="Genomic_DNA"/>
</dbReference>
<feature type="transmembrane region" description="Helical" evidence="14">
    <location>
        <begin position="181"/>
        <end position="201"/>
    </location>
</feature>
<dbReference type="RefSeq" id="WP_088649620.1">
    <property type="nucleotide sequence ID" value="NZ_AQQR01000003.1"/>
</dbReference>
<sequence length="362" mass="38214">MSWSFSIGHLFGSDVRIHVTFLILLAWVGLAAYDSGGAPAAAWQLAFILTLFACVLAHEFGHALMARRFGIATPSVTLLPFGGLARLDRMPERPADEIAVALAGPAVNIVIWAVLSLVFGARADMSFLSDPSATVDLPGFLGAIAVINLTLALFNMVPAFPMDGGRVLRAVLTMKMGRARGTEMAAMIGRVLAIGLGLLGIYAGNPILILIAGFVFLAASSESADVAMRTVAGRYTARDAMITEYHALHPDDTLAAATQAVLRTTQHEFPVTDPQGRAVGFVSRQAIFRALSGEDRDQRAGDLMQTGLAQISAATPLAKVMERMAAAPNDPVLVTGPGGKLLGYITQENLGELMVIAHAHQG</sequence>
<feature type="active site" evidence="15">
    <location>
        <position position="59"/>
    </location>
</feature>
<dbReference type="Pfam" id="PF00571">
    <property type="entry name" value="CBS"/>
    <property type="match status" value="1"/>
</dbReference>
<keyword evidence="6 14" id="KW-0479">Metal-binding</keyword>
<organism evidence="19 20">
    <name type="scientific">Marinibacterium profundimaris</name>
    <dbReference type="NCBI Taxonomy" id="1679460"/>
    <lineage>
        <taxon>Bacteria</taxon>
        <taxon>Pseudomonadati</taxon>
        <taxon>Pseudomonadota</taxon>
        <taxon>Alphaproteobacteria</taxon>
        <taxon>Rhodobacterales</taxon>
        <taxon>Paracoccaceae</taxon>
        <taxon>Marinibacterium</taxon>
    </lineage>
</organism>
<feature type="transmembrane region" description="Helical" evidence="14">
    <location>
        <begin position="15"/>
        <end position="33"/>
    </location>
</feature>
<protein>
    <recommendedName>
        <fullName evidence="14">Zinc metalloprotease</fullName>
    </recommendedName>
</protein>
<feature type="domain" description="CBS" evidence="18">
    <location>
        <begin position="241"/>
        <end position="298"/>
    </location>
</feature>
<comment type="cofactor">
    <cofactor evidence="14 16">
        <name>Zn(2+)</name>
        <dbReference type="ChEBI" id="CHEBI:29105"/>
    </cofactor>
    <text evidence="14 16">Binds 1 zinc ion per subunit.</text>
</comment>
<comment type="subcellular location">
    <subcellularLocation>
        <location evidence="1 14">Cell membrane</location>
        <topology evidence="1 14">Multi-pass membrane protein</topology>
    </subcellularLocation>
</comment>
<accession>A0A225NKU8</accession>
<evidence type="ECO:0000256" key="17">
    <source>
        <dbReference type="PROSITE-ProRule" id="PRU00703"/>
    </source>
</evidence>
<feature type="transmembrane region" description="Helical" evidence="14">
    <location>
        <begin position="99"/>
        <end position="119"/>
    </location>
</feature>
<evidence type="ECO:0000256" key="11">
    <source>
        <dbReference type="ARBA" id="ARBA00023049"/>
    </source>
</evidence>
<keyword evidence="11 14" id="KW-0482">Metalloprotease</keyword>
<evidence type="ECO:0000256" key="13">
    <source>
        <dbReference type="ARBA" id="ARBA00023136"/>
    </source>
</evidence>
<evidence type="ECO:0000259" key="18">
    <source>
        <dbReference type="PROSITE" id="PS51371"/>
    </source>
</evidence>
<evidence type="ECO:0000256" key="8">
    <source>
        <dbReference type="ARBA" id="ARBA00022801"/>
    </source>
</evidence>
<keyword evidence="13 14" id="KW-0472">Membrane</keyword>
<evidence type="ECO:0000313" key="20">
    <source>
        <dbReference type="Proteomes" id="UP000215377"/>
    </source>
</evidence>
<dbReference type="AlphaFoldDB" id="A0A225NKU8"/>
<dbReference type="CDD" id="cd06164">
    <property type="entry name" value="S2P-M50_SpoIVFB_CBS"/>
    <property type="match status" value="1"/>
</dbReference>
<dbReference type="PANTHER" id="PTHR39188">
    <property type="entry name" value="MEMBRANE-ASSOCIATED ZINC METALLOPROTEASE M50B"/>
    <property type="match status" value="1"/>
</dbReference>
<dbReference type="PANTHER" id="PTHR39188:SF3">
    <property type="entry name" value="STAGE IV SPORULATION PROTEIN FB"/>
    <property type="match status" value="1"/>
</dbReference>
<keyword evidence="9 14" id="KW-0862">Zinc</keyword>
<dbReference type="InterPro" id="IPR000644">
    <property type="entry name" value="CBS_dom"/>
</dbReference>
<dbReference type="InterPro" id="IPR016483">
    <property type="entry name" value="UCP006404_Pept_M50_CBS"/>
</dbReference>
<dbReference type="GO" id="GO:0005886">
    <property type="term" value="C:plasma membrane"/>
    <property type="evidence" value="ECO:0007669"/>
    <property type="project" value="UniProtKB-SubCell"/>
</dbReference>
<proteinExistence type="inferred from homology"/>
<dbReference type="GO" id="GO:0006508">
    <property type="term" value="P:proteolysis"/>
    <property type="evidence" value="ECO:0007669"/>
    <property type="project" value="UniProtKB-KW"/>
</dbReference>
<evidence type="ECO:0000256" key="10">
    <source>
        <dbReference type="ARBA" id="ARBA00022989"/>
    </source>
</evidence>
<keyword evidence="10 14" id="KW-1133">Transmembrane helix</keyword>
<evidence type="ECO:0000256" key="7">
    <source>
        <dbReference type="ARBA" id="ARBA00022737"/>
    </source>
</evidence>
<feature type="transmembrane region" description="Helical" evidence="14">
    <location>
        <begin position="45"/>
        <end position="63"/>
    </location>
</feature>
<comment type="similarity">
    <text evidence="2 14">Belongs to the peptidase M50B family.</text>
</comment>
<dbReference type="Pfam" id="PF02163">
    <property type="entry name" value="Peptidase_M50"/>
    <property type="match status" value="1"/>
</dbReference>
<evidence type="ECO:0000256" key="5">
    <source>
        <dbReference type="ARBA" id="ARBA00022692"/>
    </source>
</evidence>
<name>A0A225NKU8_9RHOB</name>
<keyword evidence="7" id="KW-0677">Repeat</keyword>
<keyword evidence="12 17" id="KW-0129">CBS domain</keyword>
<reference evidence="19 20" key="1">
    <citation type="submission" date="2013-04" db="EMBL/GenBank/DDBJ databases">
        <title>Oceanicola sp. 22II1-22F33 Genome Sequencing.</title>
        <authorList>
            <person name="Lai Q."/>
            <person name="Li G."/>
            <person name="Shao Z."/>
        </authorList>
    </citation>
    <scope>NUCLEOTIDE SEQUENCE [LARGE SCALE GENOMIC DNA]</scope>
    <source>
        <strain evidence="19 20">22II1-22F33</strain>
    </source>
</reference>
<evidence type="ECO:0000256" key="16">
    <source>
        <dbReference type="PIRSR" id="PIRSR006404-2"/>
    </source>
</evidence>
<evidence type="ECO:0000313" key="19">
    <source>
        <dbReference type="EMBL" id="OWU74825.1"/>
    </source>
</evidence>
<evidence type="ECO:0000256" key="15">
    <source>
        <dbReference type="PIRSR" id="PIRSR006404-1"/>
    </source>
</evidence>
<feature type="transmembrane region" description="Helical" evidence="14">
    <location>
        <begin position="139"/>
        <end position="160"/>
    </location>
</feature>
<dbReference type="GO" id="GO:0046872">
    <property type="term" value="F:metal ion binding"/>
    <property type="evidence" value="ECO:0007669"/>
    <property type="project" value="UniProtKB-UniRule"/>
</dbReference>
<comment type="caution">
    <text evidence="19">The sequence shown here is derived from an EMBL/GenBank/DDBJ whole genome shotgun (WGS) entry which is preliminary data.</text>
</comment>
<dbReference type="PIRSF" id="PIRSF006404">
    <property type="entry name" value="UCP006404_Pept_M50_CBS"/>
    <property type="match status" value="1"/>
</dbReference>
<feature type="binding site" evidence="16">
    <location>
        <position position="163"/>
    </location>
    <ligand>
        <name>Zn(2+)</name>
        <dbReference type="ChEBI" id="CHEBI:29105"/>
        <note>catalytic</note>
    </ligand>
</feature>
<evidence type="ECO:0000256" key="9">
    <source>
        <dbReference type="ARBA" id="ARBA00022833"/>
    </source>
</evidence>
<feature type="transmembrane region" description="Helical" evidence="14">
    <location>
        <begin position="69"/>
        <end position="87"/>
    </location>
</feature>
<dbReference type="SUPFAM" id="SSF54631">
    <property type="entry name" value="CBS-domain pair"/>
    <property type="match status" value="1"/>
</dbReference>
<keyword evidence="3 14" id="KW-1003">Cell membrane</keyword>
<keyword evidence="4 14" id="KW-0645">Protease</keyword>
<evidence type="ECO:0000256" key="6">
    <source>
        <dbReference type="ARBA" id="ARBA00022723"/>
    </source>
</evidence>
<gene>
    <name evidence="19" type="ORF">ATO3_09530</name>
</gene>
<evidence type="ECO:0000256" key="3">
    <source>
        <dbReference type="ARBA" id="ARBA00022475"/>
    </source>
</evidence>
<dbReference type="Gene3D" id="3.10.580.10">
    <property type="entry name" value="CBS-domain"/>
    <property type="match status" value="1"/>
</dbReference>
<dbReference type="OrthoDB" id="9781963at2"/>
<evidence type="ECO:0000256" key="14">
    <source>
        <dbReference type="PIRNR" id="PIRNR006404"/>
    </source>
</evidence>
<keyword evidence="5 14" id="KW-0812">Transmembrane</keyword>
<evidence type="ECO:0000256" key="4">
    <source>
        <dbReference type="ARBA" id="ARBA00022670"/>
    </source>
</evidence>
<evidence type="ECO:0000256" key="1">
    <source>
        <dbReference type="ARBA" id="ARBA00004651"/>
    </source>
</evidence>
<dbReference type="InterPro" id="IPR046342">
    <property type="entry name" value="CBS_dom_sf"/>
</dbReference>
<feature type="binding site" evidence="16">
    <location>
        <position position="62"/>
    </location>
    <ligand>
        <name>Zn(2+)</name>
        <dbReference type="ChEBI" id="CHEBI:29105"/>
        <note>catalytic</note>
    </ligand>
</feature>
<evidence type="ECO:0000256" key="12">
    <source>
        <dbReference type="ARBA" id="ARBA00023122"/>
    </source>
</evidence>
<dbReference type="GO" id="GO:0008237">
    <property type="term" value="F:metallopeptidase activity"/>
    <property type="evidence" value="ECO:0007669"/>
    <property type="project" value="UniProtKB-UniRule"/>
</dbReference>